<proteinExistence type="predicted"/>
<dbReference type="InterPro" id="IPR000700">
    <property type="entry name" value="PAS-assoc_C"/>
</dbReference>
<dbReference type="Pfam" id="PF00563">
    <property type="entry name" value="EAL"/>
    <property type="match status" value="1"/>
</dbReference>
<comment type="catalytic activity">
    <reaction evidence="4">
        <text>3',3'-c-di-GMP + H2O = 5'-phosphoguanylyl(3'-&gt;5')guanosine + H(+)</text>
        <dbReference type="Rhea" id="RHEA:24902"/>
        <dbReference type="ChEBI" id="CHEBI:15377"/>
        <dbReference type="ChEBI" id="CHEBI:15378"/>
        <dbReference type="ChEBI" id="CHEBI:58754"/>
        <dbReference type="ChEBI" id="CHEBI:58805"/>
        <dbReference type="EC" id="3.1.4.52"/>
    </reaction>
    <physiologicalReaction direction="left-to-right" evidence="4">
        <dbReference type="Rhea" id="RHEA:24903"/>
    </physiologicalReaction>
</comment>
<dbReference type="SUPFAM" id="SSF55781">
    <property type="entry name" value="GAF domain-like"/>
    <property type="match status" value="1"/>
</dbReference>
<evidence type="ECO:0000256" key="5">
    <source>
        <dbReference type="SAM" id="Phobius"/>
    </source>
</evidence>
<gene>
    <name evidence="10" type="ORF">SAMN04487955_103205</name>
</gene>
<evidence type="ECO:0000256" key="2">
    <source>
        <dbReference type="ARBA" id="ARBA00012282"/>
    </source>
</evidence>
<feature type="transmembrane region" description="Helical" evidence="5">
    <location>
        <begin position="179"/>
        <end position="199"/>
    </location>
</feature>
<dbReference type="STRING" id="463301.SAMN04487955_103205"/>
<protein>
    <recommendedName>
        <fullName evidence="2">cyclic-guanylate-specific phosphodiesterase</fullName>
        <ecNumber evidence="2">3.1.4.52</ecNumber>
    </recommendedName>
</protein>
<feature type="domain" description="PAC" evidence="7">
    <location>
        <begin position="731"/>
        <end position="782"/>
    </location>
</feature>
<dbReference type="Pfam" id="PF13185">
    <property type="entry name" value="GAF_2"/>
    <property type="match status" value="1"/>
</dbReference>
<dbReference type="EC" id="3.1.4.52" evidence="2"/>
<dbReference type="PROSITE" id="PS50113">
    <property type="entry name" value="PAC"/>
    <property type="match status" value="1"/>
</dbReference>
<dbReference type="GO" id="GO:0071111">
    <property type="term" value="F:cyclic-guanylate-specific phosphodiesterase activity"/>
    <property type="evidence" value="ECO:0007669"/>
    <property type="project" value="UniProtKB-EC"/>
</dbReference>
<dbReference type="Pfam" id="PF00990">
    <property type="entry name" value="GGDEF"/>
    <property type="match status" value="1"/>
</dbReference>
<accession>A0A1I7GS75</accession>
<dbReference type="FunFam" id="3.20.20.450:FF:000001">
    <property type="entry name" value="Cyclic di-GMP phosphodiesterase yahA"/>
    <property type="match status" value="1"/>
</dbReference>
<dbReference type="FunFam" id="3.30.70.270:FF:000001">
    <property type="entry name" value="Diguanylate cyclase domain protein"/>
    <property type="match status" value="1"/>
</dbReference>
<dbReference type="PANTHER" id="PTHR44757">
    <property type="entry name" value="DIGUANYLATE CYCLASE DGCP"/>
    <property type="match status" value="1"/>
</dbReference>
<dbReference type="SMART" id="SM00052">
    <property type="entry name" value="EAL"/>
    <property type="match status" value="1"/>
</dbReference>
<comment type="cofactor">
    <cofactor evidence="1">
        <name>Mg(2+)</name>
        <dbReference type="ChEBI" id="CHEBI:18420"/>
    </cofactor>
</comment>
<evidence type="ECO:0000259" key="6">
    <source>
        <dbReference type="PROSITE" id="PS50112"/>
    </source>
</evidence>
<feature type="domain" description="EAL" evidence="8">
    <location>
        <begin position="956"/>
        <end position="1209"/>
    </location>
</feature>
<dbReference type="PROSITE" id="PS50887">
    <property type="entry name" value="GGDEF"/>
    <property type="match status" value="1"/>
</dbReference>
<dbReference type="NCBIfam" id="TIGR00229">
    <property type="entry name" value="sensory_box"/>
    <property type="match status" value="1"/>
</dbReference>
<feature type="transmembrane region" description="Helical" evidence="5">
    <location>
        <begin position="144"/>
        <end position="167"/>
    </location>
</feature>
<dbReference type="InterPro" id="IPR035965">
    <property type="entry name" value="PAS-like_dom_sf"/>
</dbReference>
<evidence type="ECO:0000256" key="1">
    <source>
        <dbReference type="ARBA" id="ARBA00001946"/>
    </source>
</evidence>
<dbReference type="SMART" id="SM00091">
    <property type="entry name" value="PAS"/>
    <property type="match status" value="1"/>
</dbReference>
<evidence type="ECO:0000313" key="10">
    <source>
        <dbReference type="EMBL" id="SFU51313.1"/>
    </source>
</evidence>
<dbReference type="Gene3D" id="3.30.70.270">
    <property type="match status" value="1"/>
</dbReference>
<dbReference type="InterPro" id="IPR052155">
    <property type="entry name" value="Biofilm_reg_signaling"/>
</dbReference>
<keyword evidence="5" id="KW-0472">Membrane</keyword>
<dbReference type="SUPFAM" id="SSF141868">
    <property type="entry name" value="EAL domain-like"/>
    <property type="match status" value="1"/>
</dbReference>
<dbReference type="Proteomes" id="UP000198693">
    <property type="component" value="Unassembled WGS sequence"/>
</dbReference>
<feature type="domain" description="PAS" evidence="6">
    <location>
        <begin position="659"/>
        <end position="729"/>
    </location>
</feature>
<dbReference type="CDD" id="cd01948">
    <property type="entry name" value="EAL"/>
    <property type="match status" value="1"/>
</dbReference>
<dbReference type="CDD" id="cd01949">
    <property type="entry name" value="GGDEF"/>
    <property type="match status" value="1"/>
</dbReference>
<name>A0A1I7GS75_9GAMM</name>
<keyword evidence="3" id="KW-0973">c-di-GMP</keyword>
<evidence type="ECO:0000256" key="4">
    <source>
        <dbReference type="ARBA" id="ARBA00051114"/>
    </source>
</evidence>
<feature type="transmembrane region" description="Helical" evidence="5">
    <location>
        <begin position="83"/>
        <end position="100"/>
    </location>
</feature>
<dbReference type="AlphaFoldDB" id="A0A1I7GS75"/>
<dbReference type="Gene3D" id="3.30.450.20">
    <property type="entry name" value="PAS domain"/>
    <property type="match status" value="1"/>
</dbReference>
<feature type="domain" description="GGDEF" evidence="9">
    <location>
        <begin position="814"/>
        <end position="947"/>
    </location>
</feature>
<dbReference type="GO" id="GO:0071732">
    <property type="term" value="P:cellular response to nitric oxide"/>
    <property type="evidence" value="ECO:0007669"/>
    <property type="project" value="UniProtKB-ARBA"/>
</dbReference>
<dbReference type="SMART" id="SM00267">
    <property type="entry name" value="GGDEF"/>
    <property type="match status" value="1"/>
</dbReference>
<organism evidence="10 11">
    <name type="scientific">Halomonas korlensis</name>
    <dbReference type="NCBI Taxonomy" id="463301"/>
    <lineage>
        <taxon>Bacteria</taxon>
        <taxon>Pseudomonadati</taxon>
        <taxon>Pseudomonadota</taxon>
        <taxon>Gammaproteobacteria</taxon>
        <taxon>Oceanospirillales</taxon>
        <taxon>Halomonadaceae</taxon>
        <taxon>Halomonas</taxon>
    </lineage>
</organism>
<evidence type="ECO:0000259" key="9">
    <source>
        <dbReference type="PROSITE" id="PS50887"/>
    </source>
</evidence>
<dbReference type="NCBIfam" id="TIGR00254">
    <property type="entry name" value="GGDEF"/>
    <property type="match status" value="1"/>
</dbReference>
<dbReference type="Gene3D" id="3.20.20.450">
    <property type="entry name" value="EAL domain"/>
    <property type="match status" value="1"/>
</dbReference>
<dbReference type="SMART" id="SM00065">
    <property type="entry name" value="GAF"/>
    <property type="match status" value="1"/>
</dbReference>
<dbReference type="InterPro" id="IPR029787">
    <property type="entry name" value="Nucleotide_cyclase"/>
</dbReference>
<dbReference type="InterPro" id="IPR000014">
    <property type="entry name" value="PAS"/>
</dbReference>
<keyword evidence="5" id="KW-0812">Transmembrane</keyword>
<dbReference type="InterPro" id="IPR035919">
    <property type="entry name" value="EAL_sf"/>
</dbReference>
<feature type="transmembrane region" description="Helical" evidence="5">
    <location>
        <begin position="120"/>
        <end position="137"/>
    </location>
</feature>
<evidence type="ECO:0000259" key="7">
    <source>
        <dbReference type="PROSITE" id="PS50113"/>
    </source>
</evidence>
<feature type="transmembrane region" description="Helical" evidence="5">
    <location>
        <begin position="211"/>
        <end position="230"/>
    </location>
</feature>
<dbReference type="PROSITE" id="PS50112">
    <property type="entry name" value="PAS"/>
    <property type="match status" value="1"/>
</dbReference>
<evidence type="ECO:0000256" key="3">
    <source>
        <dbReference type="ARBA" id="ARBA00022636"/>
    </source>
</evidence>
<dbReference type="Pfam" id="PF08448">
    <property type="entry name" value="PAS_4"/>
    <property type="match status" value="1"/>
</dbReference>
<evidence type="ECO:0000313" key="11">
    <source>
        <dbReference type="Proteomes" id="UP000198693"/>
    </source>
</evidence>
<dbReference type="EMBL" id="FPBP01000003">
    <property type="protein sequence ID" value="SFU51313.1"/>
    <property type="molecule type" value="Genomic_DNA"/>
</dbReference>
<feature type="transmembrane region" description="Helical" evidence="5">
    <location>
        <begin position="27"/>
        <end position="51"/>
    </location>
</feature>
<dbReference type="PROSITE" id="PS50883">
    <property type="entry name" value="EAL"/>
    <property type="match status" value="1"/>
</dbReference>
<dbReference type="CDD" id="cd00130">
    <property type="entry name" value="PAS"/>
    <property type="match status" value="1"/>
</dbReference>
<evidence type="ECO:0000259" key="8">
    <source>
        <dbReference type="PROSITE" id="PS50883"/>
    </source>
</evidence>
<keyword evidence="5" id="KW-1133">Transmembrane helix</keyword>
<dbReference type="InterPro" id="IPR001633">
    <property type="entry name" value="EAL_dom"/>
</dbReference>
<sequence length="1211" mass="133002">MTVRRATRGLASAAMPYKACDIALETALVMTAATFMVLGVLGLLTFTLGLAYPLRSVLVPDAALAALLGGAGLLSASFGWHRARCLAGAVLMSLFLFSLFQDVTAPESASWLTGRERVVPLAAVVMCGVALCLILGIRGRTRRWLWAGMGLTLIGLGVTALGVLLLGGDSRGTEFYVSSPVAATLCALICGLAMGLIALRGERQALQVGRMAILAGLLGIVLSGSAWYLLSWQHQYDKRQQASFVLDNIQLNTEQAMASQLALMQRMAERLDAVQGRFDQTVLERDARNYLRDAPGLQAIGLLNAQGAWIWGHVRDERAWGWLGRTLVDPRVEAWLELDFYQPRLMLPDEEVQQMALMVLPVAASRYQLLASLDMAILLDEELRVQLGTYLVRVRRGDQTLLEIRAPGRTGTPGESHFPRLEQRHVGLPGGIMLTLEVYPDSARDMLEAGLVPGGVGIAGLMLSYLLAYSLGLAQLVLGRSRELAAARRYLEAQQDVQALIAREAPLDETLRRICRMLEQQIPGALCSIMQRCGDNHLVLMSGDSLPPAYREALGEIEIGADMGACGSSAFLRETVICEDILADARWQGFHGIAAAAELRACWSCPVIASDDRLLGTFATYYRVVGGPEERELELLHKAAELVALAIERHQDRRALWESEQRYRSLFAYNPDAVFSLDLTGHFATANATCSEITGFTNEAIIGAHFSEFIQPSDVEWIKERFKTASAGESTRYELTLIDRGGDERVLDLTNLPIVVEGRIEGVYGIAKDISDRKVYEAQLSYHASHDGLTGLANRSLFEDRLAHDFALARRHGHCLAVLFVDLDDFKPINDSLGHALGDKVLIEVANRLAAGMRPGDTLARLGGDEFVVLLPDLTDALQARQMAERLLPIVAQPYCIDELELHLTCSIGIAVSDGKTEHPMILIQQADMAMYRAKRQGRNAYHWFTHEITAKVNERVALRNELQEAIDTQQLELHYQPLLDREGEVASVEALLRWKHPAKGYIPPDVFIPLAEETGQIMPISQWVLERACLDMVHLEATGYGTRRVAVNLSPLQFHRSGFLATLSETLAATGLPAERLELELTEGILMDDTAVAIKILHALRAMGIEVAVDDFGTGFSSLSYLKHLPIGKVKIDRSFVKELAQRADDAAIAQGIISMAHHLGLGVVAEGIETSEQHDLLLRYGCDAFQGFLLARPMPLDRLKCFLAQRVAV</sequence>
<dbReference type="InterPro" id="IPR003018">
    <property type="entry name" value="GAF"/>
</dbReference>
<dbReference type="InterPro" id="IPR000160">
    <property type="entry name" value="GGDEF_dom"/>
</dbReference>
<dbReference type="SUPFAM" id="SSF55785">
    <property type="entry name" value="PYP-like sensor domain (PAS domain)"/>
    <property type="match status" value="1"/>
</dbReference>
<dbReference type="PANTHER" id="PTHR44757:SF2">
    <property type="entry name" value="BIOFILM ARCHITECTURE MAINTENANCE PROTEIN MBAA"/>
    <property type="match status" value="1"/>
</dbReference>
<dbReference type="InterPro" id="IPR013656">
    <property type="entry name" value="PAS_4"/>
</dbReference>
<keyword evidence="11" id="KW-1185">Reference proteome</keyword>
<dbReference type="SUPFAM" id="SSF55073">
    <property type="entry name" value="Nucleotide cyclase"/>
    <property type="match status" value="1"/>
</dbReference>
<dbReference type="OrthoDB" id="9804951at2"/>
<feature type="transmembrane region" description="Helical" evidence="5">
    <location>
        <begin position="57"/>
        <end position="76"/>
    </location>
</feature>
<dbReference type="InterPro" id="IPR029016">
    <property type="entry name" value="GAF-like_dom_sf"/>
</dbReference>
<dbReference type="InterPro" id="IPR043128">
    <property type="entry name" value="Rev_trsase/Diguanyl_cyclase"/>
</dbReference>
<reference evidence="11" key="1">
    <citation type="submission" date="2016-10" db="EMBL/GenBank/DDBJ databases">
        <authorList>
            <person name="Varghese N."/>
            <person name="Submissions S."/>
        </authorList>
    </citation>
    <scope>NUCLEOTIDE SEQUENCE [LARGE SCALE GENOMIC DNA]</scope>
    <source>
        <strain evidence="11">CGMCC 1.6981</strain>
    </source>
</reference>
<dbReference type="Gene3D" id="3.30.450.40">
    <property type="match status" value="1"/>
</dbReference>